<dbReference type="PATRIC" id="fig|1618549.4.peg.1120"/>
<dbReference type="Gene3D" id="3.90.550.10">
    <property type="entry name" value="Spore Coat Polysaccharide Biosynthesis Protein SpsA, Chain A"/>
    <property type="match status" value="1"/>
</dbReference>
<dbReference type="GO" id="GO:0016740">
    <property type="term" value="F:transferase activity"/>
    <property type="evidence" value="ECO:0007669"/>
    <property type="project" value="UniProtKB-KW"/>
</dbReference>
<organism evidence="2 3">
    <name type="scientific">Candidatus Woesebacteria bacterium GW2011_GWA1_39_12</name>
    <dbReference type="NCBI Taxonomy" id="1618549"/>
    <lineage>
        <taxon>Bacteria</taxon>
        <taxon>Candidatus Woeseibacteriota</taxon>
    </lineage>
</organism>
<dbReference type="EMBL" id="LBWA01000013">
    <property type="protein sequence ID" value="KKQ97362.1"/>
    <property type="molecule type" value="Genomic_DNA"/>
</dbReference>
<dbReference type="Proteomes" id="UP000034325">
    <property type="component" value="Unassembled WGS sequence"/>
</dbReference>
<proteinExistence type="predicted"/>
<dbReference type="PANTHER" id="PTHR43179:SF7">
    <property type="entry name" value="RHAMNOSYLTRANSFERASE WBBL"/>
    <property type="match status" value="1"/>
</dbReference>
<keyword evidence="2" id="KW-0808">Transferase</keyword>
<comment type="caution">
    <text evidence="2">The sequence shown here is derived from an EMBL/GenBank/DDBJ whole genome shotgun (WGS) entry which is preliminary data.</text>
</comment>
<accession>A0A0G0M241</accession>
<sequence>MTDLSIVIVSYNTKKLLNSCLLSYNTKKLLNSCLFSVFQNTVGLDYEIIVVDNASSDGSVKLLLRLAKKGTNLKPIFNRANVGFGKANNQGIKKAIGKYILFLNSDTLIKDNILGEMVRWMEEHPEVGAATCALKNKDGSLQGTGGYFPNLLRVLTWMFFIDDIPYLDLLIKPFHPMHSSSPFYKNVGHFKKTKEVDWITGAFILARAEALNKIGGFDEGYFMYTEDVDLCYRIKKLGWKIWYLPNWSIIHLGGSSSNKEYPLIKEYEGIKIFYRKHKQNWQYPILRILLKVGALGRVVLFGVMKGKEAAIIYAKAYKVA</sequence>
<evidence type="ECO:0000259" key="1">
    <source>
        <dbReference type="Pfam" id="PF00535"/>
    </source>
</evidence>
<dbReference type="InterPro" id="IPR001173">
    <property type="entry name" value="Glyco_trans_2-like"/>
</dbReference>
<dbReference type="AlphaFoldDB" id="A0A0G0M241"/>
<dbReference type="PANTHER" id="PTHR43179">
    <property type="entry name" value="RHAMNOSYLTRANSFERASE WBBL"/>
    <property type="match status" value="1"/>
</dbReference>
<reference evidence="2 3" key="1">
    <citation type="journal article" date="2015" name="Nature">
        <title>rRNA introns, odd ribosomes, and small enigmatic genomes across a large radiation of phyla.</title>
        <authorList>
            <person name="Brown C.T."/>
            <person name="Hug L.A."/>
            <person name="Thomas B.C."/>
            <person name="Sharon I."/>
            <person name="Castelle C.J."/>
            <person name="Singh A."/>
            <person name="Wilkins M.J."/>
            <person name="Williams K.H."/>
            <person name="Banfield J.F."/>
        </authorList>
    </citation>
    <scope>NUCLEOTIDE SEQUENCE [LARGE SCALE GENOMIC DNA]</scope>
</reference>
<name>A0A0G0M241_9BACT</name>
<dbReference type="InterPro" id="IPR029044">
    <property type="entry name" value="Nucleotide-diphossugar_trans"/>
</dbReference>
<dbReference type="CDD" id="cd04186">
    <property type="entry name" value="GT_2_like_c"/>
    <property type="match status" value="1"/>
</dbReference>
<protein>
    <submittedName>
        <fullName evidence="2">Glycosyltransferase, group 2 family protein</fullName>
    </submittedName>
</protein>
<evidence type="ECO:0000313" key="2">
    <source>
        <dbReference type="EMBL" id="KKQ97362.1"/>
    </source>
</evidence>
<gene>
    <name evidence="2" type="ORF">UT23_C0013G0037</name>
</gene>
<evidence type="ECO:0000313" key="3">
    <source>
        <dbReference type="Proteomes" id="UP000034325"/>
    </source>
</evidence>
<dbReference type="SUPFAM" id="SSF53448">
    <property type="entry name" value="Nucleotide-diphospho-sugar transferases"/>
    <property type="match status" value="1"/>
</dbReference>
<dbReference type="Pfam" id="PF00535">
    <property type="entry name" value="Glycos_transf_2"/>
    <property type="match status" value="1"/>
</dbReference>
<feature type="domain" description="Glycosyltransferase 2-like" evidence="1">
    <location>
        <begin position="23"/>
        <end position="149"/>
    </location>
</feature>